<dbReference type="InterPro" id="IPR036069">
    <property type="entry name" value="DUF34/NIF3_sf"/>
</dbReference>
<feature type="binding site" evidence="5">
    <location>
        <position position="235"/>
    </location>
    <ligand>
        <name>a divalent metal cation</name>
        <dbReference type="ChEBI" id="CHEBI:60240"/>
        <label>1</label>
    </ligand>
</feature>
<sequence>MSSIDEIKDFLVSLAPPDLAENWDNVGLLTGDPAQNVDQVLTCLTLTPDVAEEAISEGVDLIITHHPILFRPVQQITSMSVEGKLLLDLIQAKISVYSPHTSYDSAERGINWQLAKLLGLEEIGILRPVNSPAEQAEKEESGAGRFGSLPAELTLAQLNQLIKQALRISSLQFVGDPDLRVKRMGIACGAAAEFLNDAHRHDCQVLLTGEARFHACLEARSLGMGLILPGHYATERPAMEKMAELLQIQFPKLKVWASQNETDPLQWDCDGE</sequence>
<evidence type="ECO:0000256" key="5">
    <source>
        <dbReference type="PIRSR" id="PIRSR602678-1"/>
    </source>
</evidence>
<keyword evidence="4 5" id="KW-0479">Metal-binding</keyword>
<feature type="binding site" evidence="5">
    <location>
        <position position="104"/>
    </location>
    <ligand>
        <name>a divalent metal cation</name>
        <dbReference type="ChEBI" id="CHEBI:60240"/>
        <label>1</label>
    </ligand>
</feature>
<dbReference type="PANTHER" id="PTHR13799">
    <property type="entry name" value="NGG1 INTERACTING FACTOR 3"/>
    <property type="match status" value="1"/>
</dbReference>
<evidence type="ECO:0000256" key="3">
    <source>
        <dbReference type="ARBA" id="ARBA00022112"/>
    </source>
</evidence>
<name>A0A517W4B0_9PLAN</name>
<protein>
    <recommendedName>
        <fullName evidence="3">GTP cyclohydrolase 1 type 2 homolog</fullName>
    </recommendedName>
</protein>
<dbReference type="GO" id="GO:0016787">
    <property type="term" value="F:hydrolase activity"/>
    <property type="evidence" value="ECO:0007669"/>
    <property type="project" value="UniProtKB-KW"/>
</dbReference>
<evidence type="ECO:0000256" key="1">
    <source>
        <dbReference type="ARBA" id="ARBA00006964"/>
    </source>
</evidence>
<evidence type="ECO:0000256" key="4">
    <source>
        <dbReference type="ARBA" id="ARBA00022723"/>
    </source>
</evidence>
<dbReference type="PANTHER" id="PTHR13799:SF14">
    <property type="entry name" value="GTP CYCLOHYDROLASE 1 TYPE 2 HOMOLOG"/>
    <property type="match status" value="1"/>
</dbReference>
<evidence type="ECO:0000313" key="7">
    <source>
        <dbReference type="Proteomes" id="UP000318704"/>
    </source>
</evidence>
<feature type="binding site" evidence="5">
    <location>
        <position position="65"/>
    </location>
    <ligand>
        <name>a divalent metal cation</name>
        <dbReference type="ChEBI" id="CHEBI:60240"/>
        <label>1</label>
    </ligand>
</feature>
<dbReference type="Gene3D" id="3.40.1390.30">
    <property type="entry name" value="NIF3 (NGG1p interacting factor 3)-like"/>
    <property type="match status" value="2"/>
</dbReference>
<gene>
    <name evidence="6" type="ORF">V144x_56130</name>
</gene>
<feature type="binding site" evidence="5">
    <location>
        <position position="231"/>
    </location>
    <ligand>
        <name>a divalent metal cation</name>
        <dbReference type="ChEBI" id="CHEBI:60240"/>
        <label>1</label>
    </ligand>
</feature>
<feature type="binding site" evidence="5">
    <location>
        <position position="66"/>
    </location>
    <ligand>
        <name>a divalent metal cation</name>
        <dbReference type="ChEBI" id="CHEBI:60240"/>
        <label>1</label>
    </ligand>
</feature>
<dbReference type="NCBIfam" id="TIGR00486">
    <property type="entry name" value="YbgI_SA1388"/>
    <property type="match status" value="1"/>
</dbReference>
<dbReference type="Proteomes" id="UP000318704">
    <property type="component" value="Chromosome"/>
</dbReference>
<evidence type="ECO:0000256" key="2">
    <source>
        <dbReference type="ARBA" id="ARBA00011643"/>
    </source>
</evidence>
<dbReference type="EMBL" id="CP037920">
    <property type="protein sequence ID" value="QDU00100.1"/>
    <property type="molecule type" value="Genomic_DNA"/>
</dbReference>
<dbReference type="SUPFAM" id="SSF102705">
    <property type="entry name" value="NIF3 (NGG1p interacting factor 3)-like"/>
    <property type="match status" value="1"/>
</dbReference>
<organism evidence="6 7">
    <name type="scientific">Gimesia aquarii</name>
    <dbReference type="NCBI Taxonomy" id="2527964"/>
    <lineage>
        <taxon>Bacteria</taxon>
        <taxon>Pseudomonadati</taxon>
        <taxon>Planctomycetota</taxon>
        <taxon>Planctomycetia</taxon>
        <taxon>Planctomycetales</taxon>
        <taxon>Planctomycetaceae</taxon>
        <taxon>Gimesia</taxon>
    </lineage>
</organism>
<dbReference type="AlphaFoldDB" id="A0A517W4B0"/>
<dbReference type="InterPro" id="IPR002678">
    <property type="entry name" value="DUF34/NIF3"/>
</dbReference>
<keyword evidence="6" id="KW-0378">Hydrolase</keyword>
<reference evidence="6 7" key="1">
    <citation type="submission" date="2019-03" db="EMBL/GenBank/DDBJ databases">
        <title>Deep-cultivation of Planctomycetes and their phenomic and genomic characterization uncovers novel biology.</title>
        <authorList>
            <person name="Wiegand S."/>
            <person name="Jogler M."/>
            <person name="Boedeker C."/>
            <person name="Pinto D."/>
            <person name="Vollmers J."/>
            <person name="Rivas-Marin E."/>
            <person name="Kohn T."/>
            <person name="Peeters S.H."/>
            <person name="Heuer A."/>
            <person name="Rast P."/>
            <person name="Oberbeckmann S."/>
            <person name="Bunk B."/>
            <person name="Jeske O."/>
            <person name="Meyerdierks A."/>
            <person name="Storesund J.E."/>
            <person name="Kallscheuer N."/>
            <person name="Luecker S."/>
            <person name="Lage O.M."/>
            <person name="Pohl T."/>
            <person name="Merkel B.J."/>
            <person name="Hornburger P."/>
            <person name="Mueller R.-W."/>
            <person name="Bruemmer F."/>
            <person name="Labrenz M."/>
            <person name="Spormann A.M."/>
            <person name="Op den Camp H."/>
            <person name="Overmann J."/>
            <person name="Amann R."/>
            <person name="Jetten M.S.M."/>
            <person name="Mascher T."/>
            <person name="Medema M.H."/>
            <person name="Devos D.P."/>
            <person name="Kaster A.-K."/>
            <person name="Ovreas L."/>
            <person name="Rohde M."/>
            <person name="Galperin M.Y."/>
            <person name="Jogler C."/>
        </authorList>
    </citation>
    <scope>NUCLEOTIDE SEQUENCE [LARGE SCALE GENOMIC DNA]</scope>
    <source>
        <strain evidence="6 7">V144</strain>
    </source>
</reference>
<proteinExistence type="inferred from homology"/>
<dbReference type="GO" id="GO:0046872">
    <property type="term" value="F:metal ion binding"/>
    <property type="evidence" value="ECO:0007669"/>
    <property type="project" value="UniProtKB-KW"/>
</dbReference>
<evidence type="ECO:0000313" key="6">
    <source>
        <dbReference type="EMBL" id="QDU00100.1"/>
    </source>
</evidence>
<dbReference type="KEGG" id="gaw:V144x_56130"/>
<dbReference type="Pfam" id="PF01784">
    <property type="entry name" value="DUF34_NIF3"/>
    <property type="match status" value="1"/>
</dbReference>
<comment type="similarity">
    <text evidence="1">Belongs to the GTP cyclohydrolase I type 2/NIF3 family.</text>
</comment>
<accession>A0A517W4B0</accession>
<comment type="subunit">
    <text evidence="2">Homohexamer.</text>
</comment>
<dbReference type="RefSeq" id="WP_144990163.1">
    <property type="nucleotide sequence ID" value="NZ_CP037920.1"/>
</dbReference>
<dbReference type="FunFam" id="3.40.1390.30:FF:000001">
    <property type="entry name" value="GTP cyclohydrolase 1 type 2"/>
    <property type="match status" value="1"/>
</dbReference>
<dbReference type="GO" id="GO:0005737">
    <property type="term" value="C:cytoplasm"/>
    <property type="evidence" value="ECO:0007669"/>
    <property type="project" value="TreeGrafter"/>
</dbReference>